<protein>
    <submittedName>
        <fullName evidence="1">Uncharacterized protein</fullName>
    </submittedName>
</protein>
<sequence>MHHEIDNLKRKFNLLSQGPYAYPSITTHHTNITGRDIQFDPETILELDLSDPKHLKFLSSLDHKMPDLGGLTLSKIPEGNEDVKTFLQTGFPSELREFTYNYSSSQISCLDLYVEELAAVSQRVKEVLYVYGFEVSESNLVTLLAANKHKAWFGFPDCKLSLSSVPDFGGKLEGSTLKGFGLSGCGSSTYSDWATNESHFENLVEGLSKEEDFKTNLEQIWMYKCGMEFETVKDILAKHGFTHVQIVYHSK</sequence>
<reference evidence="1" key="1">
    <citation type="submission" date="2023-07" db="EMBL/GenBank/DDBJ databases">
        <authorList>
            <consortium name="AG Swart"/>
            <person name="Singh M."/>
            <person name="Singh A."/>
            <person name="Seah K."/>
            <person name="Emmerich C."/>
        </authorList>
    </citation>
    <scope>NUCLEOTIDE SEQUENCE</scope>
    <source>
        <strain evidence="1">DP1</strain>
    </source>
</reference>
<evidence type="ECO:0000313" key="2">
    <source>
        <dbReference type="Proteomes" id="UP001295684"/>
    </source>
</evidence>
<name>A0AAD1U344_EUPCR</name>
<dbReference type="EMBL" id="CAMPGE010000856">
    <property type="protein sequence ID" value="CAI2359617.1"/>
    <property type="molecule type" value="Genomic_DNA"/>
</dbReference>
<organism evidence="1 2">
    <name type="scientific">Euplotes crassus</name>
    <dbReference type="NCBI Taxonomy" id="5936"/>
    <lineage>
        <taxon>Eukaryota</taxon>
        <taxon>Sar</taxon>
        <taxon>Alveolata</taxon>
        <taxon>Ciliophora</taxon>
        <taxon>Intramacronucleata</taxon>
        <taxon>Spirotrichea</taxon>
        <taxon>Hypotrichia</taxon>
        <taxon>Euplotida</taxon>
        <taxon>Euplotidae</taxon>
        <taxon>Moneuplotes</taxon>
    </lineage>
</organism>
<proteinExistence type="predicted"/>
<keyword evidence="2" id="KW-1185">Reference proteome</keyword>
<dbReference type="AlphaFoldDB" id="A0AAD1U344"/>
<evidence type="ECO:0000313" key="1">
    <source>
        <dbReference type="EMBL" id="CAI2359617.1"/>
    </source>
</evidence>
<dbReference type="Proteomes" id="UP001295684">
    <property type="component" value="Unassembled WGS sequence"/>
</dbReference>
<comment type="caution">
    <text evidence="1">The sequence shown here is derived from an EMBL/GenBank/DDBJ whole genome shotgun (WGS) entry which is preliminary data.</text>
</comment>
<accession>A0AAD1U344</accession>
<gene>
    <name evidence="1" type="ORF">ECRASSUSDP1_LOCUS909</name>
</gene>